<dbReference type="Pfam" id="PF01926">
    <property type="entry name" value="MMR_HSR1"/>
    <property type="match status" value="1"/>
</dbReference>
<evidence type="ECO:0000313" key="12">
    <source>
        <dbReference type="Proteomes" id="UP001238163"/>
    </source>
</evidence>
<dbReference type="GO" id="GO:0000287">
    <property type="term" value="F:magnesium ion binding"/>
    <property type="evidence" value="ECO:0007669"/>
    <property type="project" value="InterPro"/>
</dbReference>
<dbReference type="CDD" id="cd01898">
    <property type="entry name" value="Obg"/>
    <property type="match status" value="1"/>
</dbReference>
<keyword evidence="3 8" id="KW-0479">Metal-binding</keyword>
<evidence type="ECO:0000256" key="1">
    <source>
        <dbReference type="ARBA" id="ARBA00007699"/>
    </source>
</evidence>
<evidence type="ECO:0000256" key="3">
    <source>
        <dbReference type="ARBA" id="ARBA00022723"/>
    </source>
</evidence>
<dbReference type="NCBIfam" id="NF008955">
    <property type="entry name" value="PRK12297.1"/>
    <property type="match status" value="1"/>
</dbReference>
<comment type="subunit">
    <text evidence="8">Monomer.</text>
</comment>
<feature type="binding site" evidence="8">
    <location>
        <begin position="165"/>
        <end position="172"/>
    </location>
    <ligand>
        <name>GTP</name>
        <dbReference type="ChEBI" id="CHEBI:37565"/>
    </ligand>
</feature>
<dbReference type="PANTHER" id="PTHR11702">
    <property type="entry name" value="DEVELOPMENTALLY REGULATED GTP-BINDING PROTEIN-RELATED"/>
    <property type="match status" value="1"/>
</dbReference>
<evidence type="ECO:0000259" key="9">
    <source>
        <dbReference type="PROSITE" id="PS51710"/>
    </source>
</evidence>
<dbReference type="EC" id="3.6.5.-" evidence="8"/>
<dbReference type="Gene3D" id="3.40.50.300">
    <property type="entry name" value="P-loop containing nucleotide triphosphate hydrolases"/>
    <property type="match status" value="1"/>
</dbReference>
<evidence type="ECO:0000259" key="10">
    <source>
        <dbReference type="PROSITE" id="PS51883"/>
    </source>
</evidence>
<evidence type="ECO:0000256" key="4">
    <source>
        <dbReference type="ARBA" id="ARBA00022741"/>
    </source>
</evidence>
<reference evidence="11" key="1">
    <citation type="submission" date="2023-07" db="EMBL/GenBank/DDBJ databases">
        <title>Genomic Encyclopedia of Type Strains, Phase IV (KMG-IV): sequencing the most valuable type-strain genomes for metagenomic binning, comparative biology and taxonomic classification.</title>
        <authorList>
            <person name="Goeker M."/>
        </authorList>
    </citation>
    <scope>NUCLEOTIDE SEQUENCE</scope>
    <source>
        <strain evidence="11">DSM 24202</strain>
    </source>
</reference>
<evidence type="ECO:0000256" key="5">
    <source>
        <dbReference type="ARBA" id="ARBA00022801"/>
    </source>
</evidence>
<dbReference type="GO" id="GO:0005737">
    <property type="term" value="C:cytoplasm"/>
    <property type="evidence" value="ECO:0007669"/>
    <property type="project" value="UniProtKB-SubCell"/>
</dbReference>
<feature type="domain" description="Obg" evidence="10">
    <location>
        <begin position="1"/>
        <end position="158"/>
    </location>
</feature>
<dbReference type="PROSITE" id="PS51883">
    <property type="entry name" value="OBG"/>
    <property type="match status" value="1"/>
</dbReference>
<keyword evidence="5 8" id="KW-0378">Hydrolase</keyword>
<dbReference type="SUPFAM" id="SSF82051">
    <property type="entry name" value="Obg GTP-binding protein N-terminal domain"/>
    <property type="match status" value="1"/>
</dbReference>
<comment type="similarity">
    <text evidence="1 8">Belongs to the TRAFAC class OBG-HflX-like GTPase superfamily. OBG GTPase family.</text>
</comment>
<dbReference type="InterPro" id="IPR045086">
    <property type="entry name" value="OBG_GTPase"/>
</dbReference>
<dbReference type="GO" id="GO:0005525">
    <property type="term" value="F:GTP binding"/>
    <property type="evidence" value="ECO:0007669"/>
    <property type="project" value="UniProtKB-UniRule"/>
</dbReference>
<dbReference type="GO" id="GO:0042254">
    <property type="term" value="P:ribosome biogenesis"/>
    <property type="evidence" value="ECO:0007669"/>
    <property type="project" value="UniProtKB-UniRule"/>
</dbReference>
<gene>
    <name evidence="8" type="primary">obg</name>
    <name evidence="11" type="ORF">J3R75_002097</name>
</gene>
<name>A0AAE4ANZ9_9BACT</name>
<dbReference type="FunFam" id="2.70.210.12:FF:000001">
    <property type="entry name" value="GTPase Obg"/>
    <property type="match status" value="1"/>
</dbReference>
<feature type="binding site" evidence="8">
    <location>
        <begin position="309"/>
        <end position="311"/>
    </location>
    <ligand>
        <name>GTP</name>
        <dbReference type="ChEBI" id="CHEBI:37565"/>
    </ligand>
</feature>
<dbReference type="SUPFAM" id="SSF52540">
    <property type="entry name" value="P-loop containing nucleoside triphosphate hydrolases"/>
    <property type="match status" value="1"/>
</dbReference>
<dbReference type="GO" id="GO:0043022">
    <property type="term" value="F:ribosome binding"/>
    <property type="evidence" value="ECO:0007669"/>
    <property type="project" value="UniProtKB-ARBA"/>
</dbReference>
<dbReference type="GO" id="GO:0003924">
    <property type="term" value="F:GTPase activity"/>
    <property type="evidence" value="ECO:0007669"/>
    <property type="project" value="UniProtKB-UniRule"/>
</dbReference>
<comment type="function">
    <text evidence="8">An essential GTPase which binds GTP, GDP and possibly (p)ppGpp with moderate affinity, with high nucleotide exchange rates and a fairly low GTP hydrolysis rate. Plays a role in control of the cell cycle, stress response, ribosome biogenesis and in those bacteria that undergo differentiation, in morphogenesis control.</text>
</comment>
<dbReference type="InterPro" id="IPR027417">
    <property type="entry name" value="P-loop_NTPase"/>
</dbReference>
<feature type="binding site" evidence="8">
    <location>
        <begin position="212"/>
        <end position="215"/>
    </location>
    <ligand>
        <name>GTP</name>
        <dbReference type="ChEBI" id="CHEBI:37565"/>
    </ligand>
</feature>
<dbReference type="PANTHER" id="PTHR11702:SF31">
    <property type="entry name" value="MITOCHONDRIAL RIBOSOME-ASSOCIATED GTPASE 2"/>
    <property type="match status" value="1"/>
</dbReference>
<dbReference type="NCBIfam" id="NF008956">
    <property type="entry name" value="PRK12299.1"/>
    <property type="match status" value="1"/>
</dbReference>
<proteinExistence type="inferred from homology"/>
<dbReference type="PIRSF" id="PIRSF002401">
    <property type="entry name" value="GTP_bd_Obg/CgtA"/>
    <property type="match status" value="1"/>
</dbReference>
<dbReference type="Proteomes" id="UP001238163">
    <property type="component" value="Unassembled WGS sequence"/>
</dbReference>
<evidence type="ECO:0000256" key="6">
    <source>
        <dbReference type="ARBA" id="ARBA00022842"/>
    </source>
</evidence>
<dbReference type="AlphaFoldDB" id="A0AAE4ANZ9"/>
<feature type="binding site" evidence="8">
    <location>
        <begin position="190"/>
        <end position="194"/>
    </location>
    <ligand>
        <name>GTP</name>
        <dbReference type="ChEBI" id="CHEBI:37565"/>
    </ligand>
</feature>
<dbReference type="InterPro" id="IPR006169">
    <property type="entry name" value="GTP1_OBG_dom"/>
</dbReference>
<dbReference type="InterPro" id="IPR006073">
    <property type="entry name" value="GTP-bd"/>
</dbReference>
<dbReference type="RefSeq" id="WP_307261423.1">
    <property type="nucleotide sequence ID" value="NZ_JAUSVL010000001.1"/>
</dbReference>
<organism evidence="11 12">
    <name type="scientific">Oligosphaera ethanolica</name>
    <dbReference type="NCBI Taxonomy" id="760260"/>
    <lineage>
        <taxon>Bacteria</taxon>
        <taxon>Pseudomonadati</taxon>
        <taxon>Lentisphaerota</taxon>
        <taxon>Oligosphaeria</taxon>
        <taxon>Oligosphaerales</taxon>
        <taxon>Oligosphaeraceae</taxon>
        <taxon>Oligosphaera</taxon>
    </lineage>
</organism>
<comment type="cofactor">
    <cofactor evidence="8">
        <name>Mg(2+)</name>
        <dbReference type="ChEBI" id="CHEBI:18420"/>
    </cofactor>
</comment>
<keyword evidence="6 8" id="KW-0460">Magnesium</keyword>
<evidence type="ECO:0000256" key="2">
    <source>
        <dbReference type="ARBA" id="ARBA00022490"/>
    </source>
</evidence>
<accession>A0AAE4ANZ9</accession>
<comment type="caution">
    <text evidence="11">The sequence shown here is derived from an EMBL/GenBank/DDBJ whole genome shotgun (WGS) entry which is preliminary data.</text>
</comment>
<dbReference type="InterPro" id="IPR014100">
    <property type="entry name" value="GTP-bd_Obg/CgtA"/>
</dbReference>
<sequence length="368" mass="40000">MFVDRVKIFVAAGDGGNGCASFRREKFVPMGGPDGGDGGDGGSVILRASSSEQSLVDLKFQQHWAAERGGGGAGQRLHGARGIDRVVSVPLGTLVFPENSDELIVDLCEDGQEFLIAQGGKGGKGNSRFVSSVNRAPRTAEPGTEGEKKTLDLELKIIADVGLVGYPNAGKSTLLRAISAAKPKTAPYPFTTLRPNVGVVETDDYRRLTVADIPGLIAGASENVGLGHAFLRHIERCRILCYTLDMGGVDGRDPLADLQSLRDEIGKYEDALLKRPAVIVANKMDLEPAADNLQRLRDTEPNAIILPICAELGEHTQDLILTLRKMLDEMPPDNPDDLLRILAKRRSYRSRKKQPDDFEWPDIEVFYQ</sequence>
<dbReference type="Gene3D" id="2.70.210.12">
    <property type="entry name" value="GTP1/OBG domain"/>
    <property type="match status" value="1"/>
</dbReference>
<evidence type="ECO:0000256" key="7">
    <source>
        <dbReference type="ARBA" id="ARBA00023134"/>
    </source>
</evidence>
<protein>
    <recommendedName>
        <fullName evidence="8">GTPase Obg</fullName>
        <ecNumber evidence="8">3.6.5.-</ecNumber>
    </recommendedName>
    <alternativeName>
        <fullName evidence="8">GTP-binding protein Obg</fullName>
    </alternativeName>
</protein>
<dbReference type="InterPro" id="IPR036726">
    <property type="entry name" value="GTP1_OBG_dom_sf"/>
</dbReference>
<feature type="binding site" evidence="8">
    <location>
        <begin position="282"/>
        <end position="285"/>
    </location>
    <ligand>
        <name>GTP</name>
        <dbReference type="ChEBI" id="CHEBI:37565"/>
    </ligand>
</feature>
<dbReference type="NCBIfam" id="TIGR02729">
    <property type="entry name" value="Obg_CgtA"/>
    <property type="match status" value="1"/>
</dbReference>
<keyword evidence="7 8" id="KW-0342">GTP-binding</keyword>
<feature type="domain" description="OBG-type G" evidence="9">
    <location>
        <begin position="159"/>
        <end position="328"/>
    </location>
</feature>
<evidence type="ECO:0000256" key="8">
    <source>
        <dbReference type="HAMAP-Rule" id="MF_01454"/>
    </source>
</evidence>
<dbReference type="PROSITE" id="PS51710">
    <property type="entry name" value="G_OBG"/>
    <property type="match status" value="1"/>
</dbReference>
<feature type="binding site" evidence="8">
    <location>
        <position position="192"/>
    </location>
    <ligand>
        <name>Mg(2+)</name>
        <dbReference type="ChEBI" id="CHEBI:18420"/>
    </ligand>
</feature>
<dbReference type="EMBL" id="JAUSVL010000001">
    <property type="protein sequence ID" value="MDQ0289990.1"/>
    <property type="molecule type" value="Genomic_DNA"/>
</dbReference>
<keyword evidence="12" id="KW-1185">Reference proteome</keyword>
<feature type="binding site" evidence="8">
    <location>
        <position position="172"/>
    </location>
    <ligand>
        <name>Mg(2+)</name>
        <dbReference type="ChEBI" id="CHEBI:18420"/>
    </ligand>
</feature>
<dbReference type="Pfam" id="PF01018">
    <property type="entry name" value="GTP1_OBG"/>
    <property type="match status" value="1"/>
</dbReference>
<evidence type="ECO:0000313" key="11">
    <source>
        <dbReference type="EMBL" id="MDQ0289990.1"/>
    </source>
</evidence>
<dbReference type="PRINTS" id="PR00326">
    <property type="entry name" value="GTP1OBG"/>
</dbReference>
<keyword evidence="4 8" id="KW-0547">Nucleotide-binding</keyword>
<dbReference type="InterPro" id="IPR031167">
    <property type="entry name" value="G_OBG"/>
</dbReference>
<keyword evidence="2 8" id="KW-0963">Cytoplasm</keyword>
<comment type="subcellular location">
    <subcellularLocation>
        <location evidence="8">Cytoplasm</location>
    </subcellularLocation>
</comment>
<dbReference type="HAMAP" id="MF_01454">
    <property type="entry name" value="GTPase_Obg"/>
    <property type="match status" value="1"/>
</dbReference>